<reference evidence="1 2" key="1">
    <citation type="submission" date="2022-09" db="EMBL/GenBank/DDBJ databases">
        <authorList>
            <person name="Han X.L."/>
            <person name="Wang Q."/>
            <person name="Lu T."/>
        </authorList>
    </citation>
    <scope>NUCLEOTIDE SEQUENCE [LARGE SCALE GENOMIC DNA]</scope>
    <source>
        <strain evidence="1 2">WQ 127069</strain>
    </source>
</reference>
<keyword evidence="2" id="KW-1185">Reference proteome</keyword>
<evidence type="ECO:0000313" key="1">
    <source>
        <dbReference type="EMBL" id="MCU6792599.1"/>
    </source>
</evidence>
<proteinExistence type="predicted"/>
<dbReference type="EMBL" id="JAOQIO010000028">
    <property type="protein sequence ID" value="MCU6792599.1"/>
    <property type="molecule type" value="Genomic_DNA"/>
</dbReference>
<comment type="caution">
    <text evidence="1">The sequence shown here is derived from an EMBL/GenBank/DDBJ whole genome shotgun (WGS) entry which is preliminary data.</text>
</comment>
<name>A0ABT2UD77_9BACL</name>
<sequence length="103" mass="11247">MELTKVVLPDLAVNTADGGKNTIEFWMNWDGGNVKMPIGWNTGYDLIFLGGNFGFNTGASDVLGIPSDNLLNKWVHVAVVFYNGVPDAVHSIPVDPMSLVFHR</sequence>
<dbReference type="Proteomes" id="UP001652445">
    <property type="component" value="Unassembled WGS sequence"/>
</dbReference>
<dbReference type="InterPro" id="IPR013320">
    <property type="entry name" value="ConA-like_dom_sf"/>
</dbReference>
<accession>A0ABT2UD77</accession>
<gene>
    <name evidence="1" type="ORF">OB236_10745</name>
</gene>
<organism evidence="1 2">
    <name type="scientific">Paenibacillus baimaensis</name>
    <dbReference type="NCBI Taxonomy" id="2982185"/>
    <lineage>
        <taxon>Bacteria</taxon>
        <taxon>Bacillati</taxon>
        <taxon>Bacillota</taxon>
        <taxon>Bacilli</taxon>
        <taxon>Bacillales</taxon>
        <taxon>Paenibacillaceae</taxon>
        <taxon>Paenibacillus</taxon>
    </lineage>
</organism>
<evidence type="ECO:0000313" key="2">
    <source>
        <dbReference type="Proteomes" id="UP001652445"/>
    </source>
</evidence>
<dbReference type="Gene3D" id="2.60.120.200">
    <property type="match status" value="1"/>
</dbReference>
<dbReference type="RefSeq" id="WP_262683985.1">
    <property type="nucleotide sequence ID" value="NZ_JAOQIO010000028.1"/>
</dbReference>
<dbReference type="SUPFAM" id="SSF49899">
    <property type="entry name" value="Concanavalin A-like lectins/glucanases"/>
    <property type="match status" value="1"/>
</dbReference>
<protein>
    <submittedName>
        <fullName evidence="1">LamG domain-containing protein</fullName>
    </submittedName>
</protein>